<dbReference type="AlphaFoldDB" id="A0A1W6YJC6"/>
<organism evidence="2 3">
    <name type="scientific">Bordetella genomosp. 8</name>
    <dbReference type="NCBI Taxonomy" id="1416806"/>
    <lineage>
        <taxon>Bacteria</taxon>
        <taxon>Pseudomonadati</taxon>
        <taxon>Pseudomonadota</taxon>
        <taxon>Betaproteobacteria</taxon>
        <taxon>Burkholderiales</taxon>
        <taxon>Alcaligenaceae</taxon>
        <taxon>Bordetella</taxon>
    </lineage>
</organism>
<dbReference type="Gene3D" id="1.20.1640.10">
    <property type="entry name" value="Multidrug efflux transporter AcrB transmembrane domain"/>
    <property type="match status" value="2"/>
</dbReference>
<dbReference type="PANTHER" id="PTHR33406:SF13">
    <property type="entry name" value="MEMBRANE PROTEIN YDFJ"/>
    <property type="match status" value="1"/>
</dbReference>
<feature type="transmembrane region" description="Helical" evidence="1">
    <location>
        <begin position="675"/>
        <end position="695"/>
    </location>
</feature>
<feature type="transmembrane region" description="Helical" evidence="1">
    <location>
        <begin position="356"/>
        <end position="375"/>
    </location>
</feature>
<dbReference type="GO" id="GO:0005886">
    <property type="term" value="C:plasma membrane"/>
    <property type="evidence" value="ECO:0007669"/>
    <property type="project" value="TreeGrafter"/>
</dbReference>
<feature type="transmembrane region" description="Helical" evidence="1">
    <location>
        <begin position="263"/>
        <end position="280"/>
    </location>
</feature>
<evidence type="ECO:0008006" key="4">
    <source>
        <dbReference type="Google" id="ProtNLM"/>
    </source>
</evidence>
<feature type="transmembrane region" description="Helical" evidence="1">
    <location>
        <begin position="18"/>
        <end position="35"/>
    </location>
</feature>
<feature type="transmembrane region" description="Helical" evidence="1">
    <location>
        <begin position="381"/>
        <end position="400"/>
    </location>
</feature>
<dbReference type="InterPro" id="IPR050545">
    <property type="entry name" value="Mycobact_MmpL"/>
</dbReference>
<feature type="transmembrane region" description="Helical" evidence="1">
    <location>
        <begin position="732"/>
        <end position="751"/>
    </location>
</feature>
<evidence type="ECO:0000313" key="3">
    <source>
        <dbReference type="Proteomes" id="UP000194151"/>
    </source>
</evidence>
<evidence type="ECO:0000256" key="1">
    <source>
        <dbReference type="SAM" id="Phobius"/>
    </source>
</evidence>
<reference evidence="2 3" key="1">
    <citation type="submission" date="2017-05" db="EMBL/GenBank/DDBJ databases">
        <title>Complete and WGS of Bordetella genogroups.</title>
        <authorList>
            <person name="Spilker T."/>
            <person name="LiPuma J."/>
        </authorList>
    </citation>
    <scope>NUCLEOTIDE SEQUENCE [LARGE SCALE GENOMIC DNA]</scope>
    <source>
        <strain evidence="2 3">AU19157</strain>
    </source>
</reference>
<dbReference type="SUPFAM" id="SSF82866">
    <property type="entry name" value="Multidrug efflux transporter AcrB transmembrane domain"/>
    <property type="match status" value="2"/>
</dbReference>
<dbReference type="STRING" id="1416806.CAL12_10155"/>
<keyword evidence="1" id="KW-0812">Transmembrane</keyword>
<feature type="transmembrane region" description="Helical" evidence="1">
    <location>
        <begin position="314"/>
        <end position="335"/>
    </location>
</feature>
<name>A0A1W6YJC6_9BORD</name>
<proteinExistence type="predicted"/>
<feature type="transmembrane region" description="Helical" evidence="1">
    <location>
        <begin position="757"/>
        <end position="778"/>
    </location>
</feature>
<keyword evidence="1" id="KW-0472">Membrane</keyword>
<dbReference type="KEGG" id="bgv:CAL12_10155"/>
<feature type="transmembrane region" description="Helical" evidence="1">
    <location>
        <begin position="701"/>
        <end position="720"/>
    </location>
</feature>
<accession>A0A1W6YJC6</accession>
<feature type="transmembrane region" description="Helical" evidence="1">
    <location>
        <begin position="287"/>
        <end position="308"/>
    </location>
</feature>
<protein>
    <recommendedName>
        <fullName evidence="4">Membrane transport protein MMPL domain-containing protein</fullName>
    </recommendedName>
</protein>
<feature type="transmembrane region" description="Helical" evidence="1">
    <location>
        <begin position="436"/>
        <end position="454"/>
    </location>
</feature>
<gene>
    <name evidence="2" type="ORF">CAL12_10155</name>
</gene>
<dbReference type="Proteomes" id="UP000194151">
    <property type="component" value="Chromosome"/>
</dbReference>
<dbReference type="PANTHER" id="PTHR33406">
    <property type="entry name" value="MEMBRANE PROTEIN MJ1562-RELATED"/>
    <property type="match status" value="1"/>
</dbReference>
<sequence length="807" mass="86431">MSAVISTPERRVARERRLTLLFRIALALVVCLGLWECRHGWPVSSSLLDLVPTAQGDALRQRADDRIQEPLQRQVIALVSAGDRERAIELARGMGHLWRHSGLFADVMVDADVNIDAVRKQLLSQPLALLPPHARETLIKDPAAYAARRVRELADPFSSTGLVPANDDLLGLANATERTLRTMGKVQLDLVSGTLIAHEGDKEWVLVRAQTSGDAFDASSPGEVARLIDETRASIVKDGGQMLVTGGPLYAAEGRARAVGESSWISAMAILGIIAVLLLTMRGLRSLLAFLPVAVGMLCGMVACVALFGTIHVLTLVIGASLIGIAIDFPMHLLAKRYGMPDWQPWPALHRVLPGLTISLAVTLVGYLALVFTPFPALTQTAVFSAAGLLGAYACTVCELPNWLRGWQPRPFVPLARLSQALLACLTRWAGRRATLPLLGAGVLLLCIGGVLHLRIQDDLRQWLALPGPLLQQALQIRQITGIEATSQYYLVRAPDANALWERQNALDSRLDKLVQGKSLNSYLSLNQLVAPEGAQRALLDAMRDTTWRARLLPSFEAVGIPAQAVLQQVDALAAQEPITVDSVLKGPLGQTRGMLWLGQDHGQVAAITSLQGLHDTAAAAAAAQGLEGVTFVDRTGQLNETFAQTRVRAAELKLLSYLVAGALLWLTLGRSATWRLLAVPLAATACTLGALGLLGQPLTLFSLFGLLLVSAIGLDYAIVMYERVAGAAASFVGIVLAAATTMLSFGLLAFSSTPAISNFGLSVGMGVAFCVLWAPWVRQGARSEREQDAIAAGGDTTRVTYSYNKA</sequence>
<keyword evidence="3" id="KW-1185">Reference proteome</keyword>
<evidence type="ECO:0000313" key="2">
    <source>
        <dbReference type="EMBL" id="ARP81167.1"/>
    </source>
</evidence>
<dbReference type="EMBL" id="CP021108">
    <property type="protein sequence ID" value="ARP81167.1"/>
    <property type="molecule type" value="Genomic_DNA"/>
</dbReference>
<keyword evidence="1" id="KW-1133">Transmembrane helix</keyword>